<feature type="chain" id="PRO_5015555670" description="PknH-like protein" evidence="2">
    <location>
        <begin position="28"/>
        <end position="190"/>
    </location>
</feature>
<accession>A0A2T0K4S0</accession>
<keyword evidence="4" id="KW-1185">Reference proteome</keyword>
<dbReference type="EMBL" id="PVMZ01000015">
    <property type="protein sequence ID" value="PRX17649.1"/>
    <property type="molecule type" value="Genomic_DNA"/>
</dbReference>
<dbReference type="Proteomes" id="UP000239415">
    <property type="component" value="Unassembled WGS sequence"/>
</dbReference>
<evidence type="ECO:0000256" key="1">
    <source>
        <dbReference type="SAM" id="MobiDB-lite"/>
    </source>
</evidence>
<dbReference type="AlphaFoldDB" id="A0A2T0K4S0"/>
<proteinExistence type="predicted"/>
<feature type="signal peptide" evidence="2">
    <location>
        <begin position="1"/>
        <end position="27"/>
    </location>
</feature>
<dbReference type="RefSeq" id="WP_106325017.1">
    <property type="nucleotide sequence ID" value="NZ_BOMO01000139.1"/>
</dbReference>
<evidence type="ECO:0008006" key="5">
    <source>
        <dbReference type="Google" id="ProtNLM"/>
    </source>
</evidence>
<comment type="caution">
    <text evidence="3">The sequence shown here is derived from an EMBL/GenBank/DDBJ whole genome shotgun (WGS) entry which is preliminary data.</text>
</comment>
<keyword evidence="2" id="KW-0732">Signal</keyword>
<feature type="compositionally biased region" description="Basic and acidic residues" evidence="1">
    <location>
        <begin position="45"/>
        <end position="56"/>
    </location>
</feature>
<evidence type="ECO:0000313" key="3">
    <source>
        <dbReference type="EMBL" id="PRX17649.1"/>
    </source>
</evidence>
<gene>
    <name evidence="3" type="ORF">CLV67_115152</name>
</gene>
<protein>
    <recommendedName>
        <fullName evidence="5">PknH-like protein</fullName>
    </recommendedName>
</protein>
<reference evidence="3 4" key="1">
    <citation type="submission" date="2018-03" db="EMBL/GenBank/DDBJ databases">
        <title>Genomic Encyclopedia of Archaeal and Bacterial Type Strains, Phase II (KMG-II): from individual species to whole genera.</title>
        <authorList>
            <person name="Goeker M."/>
        </authorList>
    </citation>
    <scope>NUCLEOTIDE SEQUENCE [LARGE SCALE GENOMIC DNA]</scope>
    <source>
        <strain evidence="3 4">DSM 43146</strain>
    </source>
</reference>
<feature type="region of interest" description="Disordered" evidence="1">
    <location>
        <begin position="37"/>
        <end position="67"/>
    </location>
</feature>
<name>A0A2T0K4S0_9ACTN</name>
<evidence type="ECO:0000313" key="4">
    <source>
        <dbReference type="Proteomes" id="UP000239415"/>
    </source>
</evidence>
<sequence length="190" mass="20393">MFVVRVFLATALAVLAGGVAGAPPAVAAGIPDTAMLQPADLGGAEPRDTDHDDWPKLRPPKPCGLTAPAPLADRAVTAVIGETRPEAIMEYVAEHSADGATGYLRKLRKALKSCPDWRLERSSADRLTFRWTQRWEHVGEQVTHHTYGTVAHTAGMLVLVTDSGWETSSGDPVVTERLITPALRRAATSH</sequence>
<organism evidence="3 4">
    <name type="scientific">Actinoplanes italicus</name>
    <dbReference type="NCBI Taxonomy" id="113567"/>
    <lineage>
        <taxon>Bacteria</taxon>
        <taxon>Bacillati</taxon>
        <taxon>Actinomycetota</taxon>
        <taxon>Actinomycetes</taxon>
        <taxon>Micromonosporales</taxon>
        <taxon>Micromonosporaceae</taxon>
        <taxon>Actinoplanes</taxon>
    </lineage>
</organism>
<evidence type="ECO:0000256" key="2">
    <source>
        <dbReference type="SAM" id="SignalP"/>
    </source>
</evidence>
<dbReference type="OrthoDB" id="3294803at2"/>